<dbReference type="PRINTS" id="PR00081">
    <property type="entry name" value="GDHRDH"/>
</dbReference>
<organism evidence="1 2">
    <name type="scientific">Paraglaciecola mesophila</name>
    <dbReference type="NCBI Taxonomy" id="197222"/>
    <lineage>
        <taxon>Bacteria</taxon>
        <taxon>Pseudomonadati</taxon>
        <taxon>Pseudomonadota</taxon>
        <taxon>Gammaproteobacteria</taxon>
        <taxon>Alteromonadales</taxon>
        <taxon>Alteromonadaceae</taxon>
        <taxon>Paraglaciecola</taxon>
    </lineage>
</organism>
<evidence type="ECO:0000313" key="2">
    <source>
        <dbReference type="Proteomes" id="UP000464524"/>
    </source>
</evidence>
<dbReference type="AlphaFoldDB" id="A0A857JJP1"/>
<dbReference type="Gene3D" id="3.40.50.720">
    <property type="entry name" value="NAD(P)-binding Rossmann-like Domain"/>
    <property type="match status" value="1"/>
</dbReference>
<dbReference type="GO" id="GO:0016491">
    <property type="term" value="F:oxidoreductase activity"/>
    <property type="evidence" value="ECO:0007669"/>
    <property type="project" value="TreeGrafter"/>
</dbReference>
<keyword evidence="2" id="KW-1185">Reference proteome</keyword>
<dbReference type="InterPro" id="IPR002347">
    <property type="entry name" value="SDR_fam"/>
</dbReference>
<dbReference type="InterPro" id="IPR051468">
    <property type="entry name" value="Fungal_SecMetab_SDRs"/>
</dbReference>
<dbReference type="Proteomes" id="UP000464524">
    <property type="component" value="Chromosome"/>
</dbReference>
<reference evidence="1 2" key="1">
    <citation type="submission" date="2019-12" db="EMBL/GenBank/DDBJ databases">
        <title>Genome sequencing and assembly of endphytes of Porphyra tenera.</title>
        <authorList>
            <person name="Park J.M."/>
            <person name="Shin R."/>
            <person name="Jo S.H."/>
        </authorList>
    </citation>
    <scope>NUCLEOTIDE SEQUENCE [LARGE SCALE GENOMIC DNA]</scope>
    <source>
        <strain evidence="1 2">GPM4</strain>
    </source>
</reference>
<name>A0A857JJP1_9ALTE</name>
<dbReference type="SUPFAM" id="SSF51735">
    <property type="entry name" value="NAD(P)-binding Rossmann-fold domains"/>
    <property type="match status" value="1"/>
</dbReference>
<dbReference type="GO" id="GO:0005737">
    <property type="term" value="C:cytoplasm"/>
    <property type="evidence" value="ECO:0007669"/>
    <property type="project" value="TreeGrafter"/>
</dbReference>
<sequence length="253" mass="28118">MTVQGNALVIGVSGGLGREVFRQLLATGQHKTVIGVSRHIKHKPVADISKFISGAKLVELDYSKEQLVKSFCQELENTGQFTRVICCSGVLHGSSADGVKLHPEKRLEELSADMLSAYFDTNTVIPALWLRYLLPLVQGPLSSDVSFLSARVGSIEDNRLGGWYGYRASKAALNMLIKTAQVEYQRRAKNVTLVCYHPGTVDTALSKPFQNNVKPEKLFTCEFSVSRLLMQLNKVQAEKGPYFIDWDGKEIPW</sequence>
<dbReference type="InterPro" id="IPR036291">
    <property type="entry name" value="NAD(P)-bd_dom_sf"/>
</dbReference>
<dbReference type="Pfam" id="PF00106">
    <property type="entry name" value="adh_short"/>
    <property type="match status" value="1"/>
</dbReference>
<protein>
    <submittedName>
        <fullName evidence="1">C-factor</fullName>
    </submittedName>
</protein>
<dbReference type="PANTHER" id="PTHR43544">
    <property type="entry name" value="SHORT-CHAIN DEHYDROGENASE/REDUCTASE"/>
    <property type="match status" value="1"/>
</dbReference>
<dbReference type="PANTHER" id="PTHR43544:SF12">
    <property type="entry name" value="NAD(P)-BINDING ROSSMANN-FOLD SUPERFAMILY PROTEIN"/>
    <property type="match status" value="1"/>
</dbReference>
<dbReference type="OrthoDB" id="9785826at2"/>
<accession>A0A857JJP1</accession>
<evidence type="ECO:0000313" key="1">
    <source>
        <dbReference type="EMBL" id="QHJ12143.1"/>
    </source>
</evidence>
<dbReference type="EMBL" id="CP047656">
    <property type="protein sequence ID" value="QHJ12143.1"/>
    <property type="molecule type" value="Genomic_DNA"/>
</dbReference>
<gene>
    <name evidence="1" type="ORF">FX988_02394</name>
</gene>
<dbReference type="RefSeq" id="WP_160180051.1">
    <property type="nucleotide sequence ID" value="NZ_CP047656.1"/>
</dbReference>
<proteinExistence type="predicted"/>
<dbReference type="KEGG" id="pmes:FX988_02394"/>